<accession>A0ABV0SNH1</accession>
<keyword evidence="2" id="KW-1185">Reference proteome</keyword>
<organism evidence="1 2">
    <name type="scientific">Ilyodon furcidens</name>
    <name type="common">goldbreast splitfin</name>
    <dbReference type="NCBI Taxonomy" id="33524"/>
    <lineage>
        <taxon>Eukaryota</taxon>
        <taxon>Metazoa</taxon>
        <taxon>Chordata</taxon>
        <taxon>Craniata</taxon>
        <taxon>Vertebrata</taxon>
        <taxon>Euteleostomi</taxon>
        <taxon>Actinopterygii</taxon>
        <taxon>Neopterygii</taxon>
        <taxon>Teleostei</taxon>
        <taxon>Neoteleostei</taxon>
        <taxon>Acanthomorphata</taxon>
        <taxon>Ovalentaria</taxon>
        <taxon>Atherinomorphae</taxon>
        <taxon>Cyprinodontiformes</taxon>
        <taxon>Goodeidae</taxon>
        <taxon>Ilyodon</taxon>
    </lineage>
</organism>
<sequence>MFWVVFLLEGEPSLQSQVFCSISQVFLQDYPAFSSIYRPILSDQLSCRKLCHNMMLPPSLEQGVQGVRCPPHRVLAIGQFWSHLTESLLPHVFCVSSWLMVDCKKDFL</sequence>
<reference evidence="1 2" key="1">
    <citation type="submission" date="2021-06" db="EMBL/GenBank/DDBJ databases">
        <authorList>
            <person name="Palmer J.M."/>
        </authorList>
    </citation>
    <scope>NUCLEOTIDE SEQUENCE [LARGE SCALE GENOMIC DNA]</scope>
    <source>
        <strain evidence="2">if_2019</strain>
        <tissue evidence="1">Muscle</tissue>
    </source>
</reference>
<dbReference type="EMBL" id="JAHRIQ010001951">
    <property type="protein sequence ID" value="MEQ2221810.1"/>
    <property type="molecule type" value="Genomic_DNA"/>
</dbReference>
<protein>
    <submittedName>
        <fullName evidence="1">Uncharacterized protein</fullName>
    </submittedName>
</protein>
<gene>
    <name evidence="1" type="ORF">ILYODFUR_019462</name>
</gene>
<evidence type="ECO:0000313" key="2">
    <source>
        <dbReference type="Proteomes" id="UP001482620"/>
    </source>
</evidence>
<name>A0ABV0SNH1_9TELE</name>
<proteinExistence type="predicted"/>
<comment type="caution">
    <text evidence="1">The sequence shown here is derived from an EMBL/GenBank/DDBJ whole genome shotgun (WGS) entry which is preliminary data.</text>
</comment>
<dbReference type="Proteomes" id="UP001482620">
    <property type="component" value="Unassembled WGS sequence"/>
</dbReference>
<evidence type="ECO:0000313" key="1">
    <source>
        <dbReference type="EMBL" id="MEQ2221810.1"/>
    </source>
</evidence>